<organism evidence="1 2">
    <name type="scientific">Eikenella corrodens</name>
    <dbReference type="NCBI Taxonomy" id="539"/>
    <lineage>
        <taxon>Bacteria</taxon>
        <taxon>Pseudomonadati</taxon>
        <taxon>Pseudomonadota</taxon>
        <taxon>Betaproteobacteria</taxon>
        <taxon>Neisseriales</taxon>
        <taxon>Neisseriaceae</taxon>
        <taxon>Eikenella</taxon>
    </lineage>
</organism>
<gene>
    <name evidence="1" type="ORF">SAMEA4412678_00284</name>
</gene>
<reference evidence="1 2" key="1">
    <citation type="submission" date="2017-06" db="EMBL/GenBank/DDBJ databases">
        <authorList>
            <consortium name="Pathogen Informatics"/>
        </authorList>
    </citation>
    <scope>NUCLEOTIDE SEQUENCE [LARGE SCALE GENOMIC DNA]</scope>
    <source>
        <strain evidence="1 2">NCTC10596</strain>
    </source>
</reference>
<sequence>MLLLTLVATVIQHKSAVLSLTNIVVSGRTFRKNWHWNVKNVQMLITQYVKT</sequence>
<dbReference type="KEGG" id="ecor:SAMEA4412678_0284"/>
<evidence type="ECO:0000313" key="1">
    <source>
        <dbReference type="EMBL" id="SNW06757.1"/>
    </source>
</evidence>
<evidence type="ECO:0000313" key="2">
    <source>
        <dbReference type="Proteomes" id="UP000215465"/>
    </source>
</evidence>
<protein>
    <submittedName>
        <fullName evidence="1">Uncharacterized protein</fullName>
    </submittedName>
</protein>
<dbReference type="AlphaFoldDB" id="A0A8B4GB02"/>
<proteinExistence type="predicted"/>
<dbReference type="Proteomes" id="UP000215465">
    <property type="component" value="Chromosome 1"/>
</dbReference>
<dbReference type="EMBL" id="LT906482">
    <property type="protein sequence ID" value="SNW06757.1"/>
    <property type="molecule type" value="Genomic_DNA"/>
</dbReference>
<name>A0A8B4GB02_EIKCO</name>
<accession>A0A8B4GB02</accession>